<keyword evidence="5" id="KW-1185">Reference proteome</keyword>
<dbReference type="Proteomes" id="UP000326924">
    <property type="component" value="Unassembled WGS sequence"/>
</dbReference>
<evidence type="ECO:0000256" key="1">
    <source>
        <dbReference type="ARBA" id="ARBA00005375"/>
    </source>
</evidence>
<dbReference type="Gene3D" id="3.40.50.1240">
    <property type="entry name" value="Phosphoglycerate mutase-like"/>
    <property type="match status" value="1"/>
</dbReference>
<evidence type="ECO:0000256" key="3">
    <source>
        <dbReference type="ARBA" id="ARBA00022801"/>
    </source>
</evidence>
<evidence type="ECO:0000256" key="2">
    <source>
        <dbReference type="ARBA" id="ARBA00012632"/>
    </source>
</evidence>
<dbReference type="InterPro" id="IPR033379">
    <property type="entry name" value="Acid_Pase_AS"/>
</dbReference>
<dbReference type="InterPro" id="IPR050645">
    <property type="entry name" value="Histidine_acid_phosphatase"/>
</dbReference>
<dbReference type="OrthoDB" id="10257284at2759"/>
<dbReference type="EC" id="3.1.3.8" evidence="2"/>
<organism evidence="4 5">
    <name type="scientific">Sphaerosporella brunnea</name>
    <dbReference type="NCBI Taxonomy" id="1250544"/>
    <lineage>
        <taxon>Eukaryota</taxon>
        <taxon>Fungi</taxon>
        <taxon>Dikarya</taxon>
        <taxon>Ascomycota</taxon>
        <taxon>Pezizomycotina</taxon>
        <taxon>Pezizomycetes</taxon>
        <taxon>Pezizales</taxon>
        <taxon>Pyronemataceae</taxon>
        <taxon>Sphaerosporella</taxon>
    </lineage>
</organism>
<proteinExistence type="inferred from homology"/>
<sequence length="452" mass="51214">MSTFHPPPPYTPEQLAALYPSGLELRQVQVIFRHGERTPVNPRLQNAGVPPYWSYCHAACRFTAAILGSHGEWDELEFQRRLETFGPNGKAVPATGPGGEIDGVCIHGELTDRGRETTHALGLRLRRLYVKQLGFLPEKLADPSEYYLRATPIVRALESLHEVFTGLYPTPYRHVGIPPPIIVTRTAADENLFPNEANCRRFSMLARAFADDAAKRWNHSPEMDFLNEKIGKWMPEGQRVAVDSHPRLSGLQDTVNSTLAHGPEVRLPDVFYEPQVRRIMNDINVYEWYRGYKVSHEFRKLGVGSILNDIKNRAVSVARGDEKAVKLALMGCHDTTLAGILASLGAFDDQWPPFTSNIAIETFRVIDHRRSFWERVTGSNPEKGWYVRLRYNERPVVVSACKKPGKHLEGKTSFCTMEAFKETIEKFAPKDWKRECLMNMDKPGLPPVEPVD</sequence>
<dbReference type="CDD" id="cd07061">
    <property type="entry name" value="HP_HAP_like"/>
    <property type="match status" value="1"/>
</dbReference>
<protein>
    <recommendedName>
        <fullName evidence="2">3-phytase</fullName>
        <ecNumber evidence="2">3.1.3.8</ecNumber>
    </recommendedName>
</protein>
<evidence type="ECO:0000313" key="5">
    <source>
        <dbReference type="Proteomes" id="UP000326924"/>
    </source>
</evidence>
<comment type="similarity">
    <text evidence="1">Belongs to the histidine acid phosphatase family.</text>
</comment>
<keyword evidence="3" id="KW-0378">Hydrolase</keyword>
<dbReference type="SUPFAM" id="SSF53254">
    <property type="entry name" value="Phosphoglycerate mutase-like"/>
    <property type="match status" value="1"/>
</dbReference>
<dbReference type="InterPro" id="IPR000560">
    <property type="entry name" value="His_Pase_clade-2"/>
</dbReference>
<evidence type="ECO:0000313" key="4">
    <source>
        <dbReference type="EMBL" id="KAA8893656.1"/>
    </source>
</evidence>
<dbReference type="InParanoid" id="A0A5J5EFG3"/>
<name>A0A5J5EFG3_9PEZI</name>
<dbReference type="PROSITE" id="PS00616">
    <property type="entry name" value="HIS_ACID_PHOSPHAT_1"/>
    <property type="match status" value="1"/>
</dbReference>
<dbReference type="Pfam" id="PF00328">
    <property type="entry name" value="His_Phos_2"/>
    <property type="match status" value="1"/>
</dbReference>
<dbReference type="EMBL" id="VXIS01000415">
    <property type="protein sequence ID" value="KAA8893656.1"/>
    <property type="molecule type" value="Genomic_DNA"/>
</dbReference>
<dbReference type="PANTHER" id="PTHR11567:SF110">
    <property type="entry name" value="2-PHOSPHOXYLOSE PHOSPHATASE 1"/>
    <property type="match status" value="1"/>
</dbReference>
<dbReference type="PANTHER" id="PTHR11567">
    <property type="entry name" value="ACID PHOSPHATASE-RELATED"/>
    <property type="match status" value="1"/>
</dbReference>
<reference evidence="4 5" key="1">
    <citation type="submission" date="2019-09" db="EMBL/GenBank/DDBJ databases">
        <title>Draft genome of the ectomycorrhizal ascomycete Sphaerosporella brunnea.</title>
        <authorList>
            <consortium name="DOE Joint Genome Institute"/>
            <person name="Benucci G.M."/>
            <person name="Marozzi G."/>
            <person name="Antonielli L."/>
            <person name="Sanchez S."/>
            <person name="Marco P."/>
            <person name="Wang X."/>
            <person name="Falini L.B."/>
            <person name="Barry K."/>
            <person name="Haridas S."/>
            <person name="Lipzen A."/>
            <person name="Labutti K."/>
            <person name="Grigoriev I.V."/>
            <person name="Murat C."/>
            <person name="Martin F."/>
            <person name="Albertini E."/>
            <person name="Donnini D."/>
            <person name="Bonito G."/>
        </authorList>
    </citation>
    <scope>NUCLEOTIDE SEQUENCE [LARGE SCALE GENOMIC DNA]</scope>
    <source>
        <strain evidence="4 5">Sb_GMNB300</strain>
    </source>
</reference>
<dbReference type="InterPro" id="IPR029033">
    <property type="entry name" value="His_PPase_superfam"/>
</dbReference>
<dbReference type="AlphaFoldDB" id="A0A5J5EFG3"/>
<dbReference type="GO" id="GO:0016158">
    <property type="term" value="F:inositol hexakisphosphate 3-phosphatase activity"/>
    <property type="evidence" value="ECO:0007669"/>
    <property type="project" value="UniProtKB-EC"/>
</dbReference>
<accession>A0A5J5EFG3</accession>
<gene>
    <name evidence="4" type="ORF">FN846DRAFT_787677</name>
</gene>
<comment type="caution">
    <text evidence="4">The sequence shown here is derived from an EMBL/GenBank/DDBJ whole genome shotgun (WGS) entry which is preliminary data.</text>
</comment>